<dbReference type="InterPro" id="IPR054384">
    <property type="entry name" value="SecDF_P1_head"/>
</dbReference>
<organism evidence="4 5">
    <name type="scientific">Kutzneria viridogrisea</name>
    <dbReference type="NCBI Taxonomy" id="47990"/>
    <lineage>
        <taxon>Bacteria</taxon>
        <taxon>Bacillati</taxon>
        <taxon>Actinomycetota</taxon>
        <taxon>Actinomycetes</taxon>
        <taxon>Pseudonocardiales</taxon>
        <taxon>Pseudonocardiaceae</taxon>
        <taxon>Kutzneria</taxon>
    </lineage>
</organism>
<dbReference type="Pfam" id="PF22599">
    <property type="entry name" value="SecDF_P1_head"/>
    <property type="match status" value="1"/>
</dbReference>
<gene>
    <name evidence="4" type="ORF">BC739_007699</name>
</gene>
<sequence>MRIGLCLGVALLACVAGCQSGTPVAVPTTTRPHSTRHVVLHMRPVLSDPQTGGPRSVPASAAPDAPSDVNAAKAIRQDPALATQPGLAAKAFAAVDCAKPDPLAGKDDPGLPLATCDTTHKYEYLLGPTFLDGKAIQSAVASRDEQADQWVITVEFTPAASATWAQYTGKHLNEQVAFTVDGQVLTAPMINGQINGATQISGNFTEQDAQDLADALNNH</sequence>
<name>A0ABR6BU68_9PSEU</name>
<dbReference type="Gene3D" id="3.30.1360.200">
    <property type="match status" value="1"/>
</dbReference>
<feature type="chain" id="PRO_5047287637" evidence="2">
    <location>
        <begin position="26"/>
        <end position="219"/>
    </location>
</feature>
<feature type="region of interest" description="Disordered" evidence="1">
    <location>
        <begin position="45"/>
        <end position="66"/>
    </location>
</feature>
<evidence type="ECO:0000313" key="4">
    <source>
        <dbReference type="EMBL" id="MBA8930466.1"/>
    </source>
</evidence>
<keyword evidence="5" id="KW-1185">Reference proteome</keyword>
<dbReference type="EMBL" id="JACJID010000006">
    <property type="protein sequence ID" value="MBA8930466.1"/>
    <property type="molecule type" value="Genomic_DNA"/>
</dbReference>
<evidence type="ECO:0000256" key="2">
    <source>
        <dbReference type="SAM" id="SignalP"/>
    </source>
</evidence>
<feature type="signal peptide" evidence="2">
    <location>
        <begin position="1"/>
        <end position="25"/>
    </location>
</feature>
<dbReference type="RefSeq" id="WP_182839859.1">
    <property type="nucleotide sequence ID" value="NZ_BAAABQ010000025.1"/>
</dbReference>
<protein>
    <submittedName>
        <fullName evidence="4">Preprotein translocase subunit SecD</fullName>
    </submittedName>
</protein>
<comment type="caution">
    <text evidence="4">The sequence shown here is derived from an EMBL/GenBank/DDBJ whole genome shotgun (WGS) entry which is preliminary data.</text>
</comment>
<evidence type="ECO:0000256" key="1">
    <source>
        <dbReference type="SAM" id="MobiDB-lite"/>
    </source>
</evidence>
<evidence type="ECO:0000259" key="3">
    <source>
        <dbReference type="Pfam" id="PF22599"/>
    </source>
</evidence>
<keyword evidence="2" id="KW-0732">Signal</keyword>
<evidence type="ECO:0000313" key="5">
    <source>
        <dbReference type="Proteomes" id="UP000517916"/>
    </source>
</evidence>
<feature type="domain" description="SecDF P1 head subdomain" evidence="3">
    <location>
        <begin position="122"/>
        <end position="217"/>
    </location>
</feature>
<dbReference type="Proteomes" id="UP000517916">
    <property type="component" value="Unassembled WGS sequence"/>
</dbReference>
<accession>A0ABR6BU68</accession>
<feature type="compositionally biased region" description="Low complexity" evidence="1">
    <location>
        <begin position="56"/>
        <end position="66"/>
    </location>
</feature>
<proteinExistence type="predicted"/>
<reference evidence="4 5" key="1">
    <citation type="submission" date="2020-08" db="EMBL/GenBank/DDBJ databases">
        <title>Genomic Encyclopedia of Archaeal and Bacterial Type Strains, Phase II (KMG-II): from individual species to whole genera.</title>
        <authorList>
            <person name="Goeker M."/>
        </authorList>
    </citation>
    <scope>NUCLEOTIDE SEQUENCE [LARGE SCALE GENOMIC DNA]</scope>
    <source>
        <strain evidence="4 5">DSM 43850</strain>
    </source>
</reference>